<evidence type="ECO:0000256" key="3">
    <source>
        <dbReference type="ARBA" id="ARBA00022723"/>
    </source>
</evidence>
<proteinExistence type="inferred from homology"/>
<keyword evidence="6 7" id="KW-0503">Monooxygenase</keyword>
<keyword evidence="5 7" id="KW-0408">Iron</keyword>
<sequence length="404" mass="44959">MSVDNTLQSIDHLDLEALGHGHALDNLAATRSYNGPYWNPESANGPGFWALSDYHGVKNAANDNVRLSSAQGTQIVDRKVEGEYSSIHNMDDPEHAELKTIAMGFLRSRKIKQWQSAIDEIVDTLLDDASAQPGEFDLVDIITARLPMMVIARVLGVPKVDAPKMVDWANRMTSSDPDERVDTAALAEARSEVIDYFKKLTDQRRESPQDDLVSVLANAEIGSGNLSWGQLAAYYILLVAAGNETTRHLVSGGILALNDNPVVFERMLEDHGLVIRAVEEMIRYVSPVAAMRRTAIEDMTIGDEKIKTGDKVVLFFNGANRDPAVFDNPDEFDIDRHGANEHLGFGSGVHFCLGSHLARAEVRAFFTRMLERKYRFDVVGEPTRVKHYLFTGWSHIPVRLTQLD</sequence>
<dbReference type="Proteomes" id="UP000297736">
    <property type="component" value="Unassembled WGS sequence"/>
</dbReference>
<dbReference type="InterPro" id="IPR017972">
    <property type="entry name" value="Cyt_P450_CS"/>
</dbReference>
<dbReference type="PANTHER" id="PTHR46696:SF4">
    <property type="entry name" value="BIOTIN BIOSYNTHESIS CYTOCHROME P450"/>
    <property type="match status" value="1"/>
</dbReference>
<protein>
    <submittedName>
        <fullName evidence="8">Cytochrome P450</fullName>
    </submittedName>
</protein>
<dbReference type="InterPro" id="IPR002397">
    <property type="entry name" value="Cyt_P450_B"/>
</dbReference>
<dbReference type="GO" id="GO:0005506">
    <property type="term" value="F:iron ion binding"/>
    <property type="evidence" value="ECO:0007669"/>
    <property type="project" value="InterPro"/>
</dbReference>
<organism evidence="8 9">
    <name type="scientific">Brevibacterium aurantiacum</name>
    <dbReference type="NCBI Taxonomy" id="273384"/>
    <lineage>
        <taxon>Bacteria</taxon>
        <taxon>Bacillati</taxon>
        <taxon>Actinomycetota</taxon>
        <taxon>Actinomycetes</taxon>
        <taxon>Micrococcales</taxon>
        <taxon>Brevibacteriaceae</taxon>
        <taxon>Brevibacterium</taxon>
    </lineage>
</organism>
<dbReference type="PANTHER" id="PTHR46696">
    <property type="entry name" value="P450, PUTATIVE (EUROFUNG)-RELATED"/>
    <property type="match status" value="1"/>
</dbReference>
<evidence type="ECO:0000256" key="4">
    <source>
        <dbReference type="ARBA" id="ARBA00023002"/>
    </source>
</evidence>
<dbReference type="PRINTS" id="PR00359">
    <property type="entry name" value="BP450"/>
</dbReference>
<dbReference type="GO" id="GO:0020037">
    <property type="term" value="F:heme binding"/>
    <property type="evidence" value="ECO:0007669"/>
    <property type="project" value="InterPro"/>
</dbReference>
<dbReference type="GO" id="GO:0006707">
    <property type="term" value="P:cholesterol catabolic process"/>
    <property type="evidence" value="ECO:0007669"/>
    <property type="project" value="TreeGrafter"/>
</dbReference>
<comment type="caution">
    <text evidence="8">The sequence shown here is derived from an EMBL/GenBank/DDBJ whole genome shotgun (WGS) entry which is preliminary data.</text>
</comment>
<dbReference type="GO" id="GO:0036199">
    <property type="term" value="F:cholest-4-en-3-one 26-monooxygenase activity"/>
    <property type="evidence" value="ECO:0007669"/>
    <property type="project" value="TreeGrafter"/>
</dbReference>
<keyword evidence="4 7" id="KW-0560">Oxidoreductase</keyword>
<keyword evidence="2 7" id="KW-0349">Heme</keyword>
<gene>
    <name evidence="8" type="ORF">EB834_19515</name>
</gene>
<dbReference type="InterPro" id="IPR001128">
    <property type="entry name" value="Cyt_P450"/>
</dbReference>
<dbReference type="Gene3D" id="1.10.630.10">
    <property type="entry name" value="Cytochrome P450"/>
    <property type="match status" value="1"/>
</dbReference>
<dbReference type="RefSeq" id="WP_135448523.1">
    <property type="nucleotide sequence ID" value="NZ_RHFF01000032.1"/>
</dbReference>
<evidence type="ECO:0000313" key="9">
    <source>
        <dbReference type="Proteomes" id="UP000297736"/>
    </source>
</evidence>
<dbReference type="FunFam" id="1.10.630.10:FF:000018">
    <property type="entry name" value="Cytochrome P450 monooxygenase"/>
    <property type="match status" value="1"/>
</dbReference>
<evidence type="ECO:0000256" key="1">
    <source>
        <dbReference type="ARBA" id="ARBA00010617"/>
    </source>
</evidence>
<dbReference type="EMBL" id="RHFF01000032">
    <property type="protein sequence ID" value="TGD36491.1"/>
    <property type="molecule type" value="Genomic_DNA"/>
</dbReference>
<dbReference type="Pfam" id="PF00067">
    <property type="entry name" value="p450"/>
    <property type="match status" value="1"/>
</dbReference>
<evidence type="ECO:0000313" key="8">
    <source>
        <dbReference type="EMBL" id="TGD36491.1"/>
    </source>
</evidence>
<dbReference type="GO" id="GO:0008395">
    <property type="term" value="F:steroid hydroxylase activity"/>
    <property type="evidence" value="ECO:0007669"/>
    <property type="project" value="TreeGrafter"/>
</dbReference>
<dbReference type="InterPro" id="IPR036396">
    <property type="entry name" value="Cyt_P450_sf"/>
</dbReference>
<dbReference type="PROSITE" id="PS00086">
    <property type="entry name" value="CYTOCHROME_P450"/>
    <property type="match status" value="1"/>
</dbReference>
<comment type="similarity">
    <text evidence="1 7">Belongs to the cytochrome P450 family.</text>
</comment>
<accession>A0A4Z0KD98</accession>
<reference evidence="8 9" key="1">
    <citation type="submission" date="2018-10" db="EMBL/GenBank/DDBJ databases">
        <title>Brevibacterium genomes from Austrain hard cheese rinds.</title>
        <authorList>
            <person name="Anast J.M."/>
            <person name="Dzieciol M."/>
            <person name="Schultz D.L."/>
            <person name="Mann E."/>
            <person name="Wagner M."/>
            <person name="Schmitz-Esser S."/>
        </authorList>
    </citation>
    <scope>NUCLEOTIDE SEQUENCE [LARGE SCALE GENOMIC DNA]</scope>
    <source>
        <strain evidence="8 9">L261</strain>
    </source>
</reference>
<evidence type="ECO:0000256" key="6">
    <source>
        <dbReference type="ARBA" id="ARBA00023033"/>
    </source>
</evidence>
<name>A0A4Z0KD98_BREAU</name>
<dbReference type="AlphaFoldDB" id="A0A4Z0KD98"/>
<keyword evidence="3 7" id="KW-0479">Metal-binding</keyword>
<dbReference type="SUPFAM" id="SSF48264">
    <property type="entry name" value="Cytochrome P450"/>
    <property type="match status" value="1"/>
</dbReference>
<evidence type="ECO:0000256" key="5">
    <source>
        <dbReference type="ARBA" id="ARBA00023004"/>
    </source>
</evidence>
<evidence type="ECO:0000256" key="2">
    <source>
        <dbReference type="ARBA" id="ARBA00022617"/>
    </source>
</evidence>
<evidence type="ECO:0000256" key="7">
    <source>
        <dbReference type="RuleBase" id="RU000461"/>
    </source>
</evidence>